<dbReference type="InterPro" id="IPR005148">
    <property type="entry name" value="Arg-tRNA-synth_N"/>
</dbReference>
<evidence type="ECO:0000256" key="11">
    <source>
        <dbReference type="RuleBase" id="RU363038"/>
    </source>
</evidence>
<gene>
    <name evidence="10 14" type="primary">argS</name>
    <name evidence="14" type="ORF">GC722_04190</name>
</gene>
<keyword evidence="5 10" id="KW-0547">Nucleotide-binding</keyword>
<dbReference type="PANTHER" id="PTHR11956">
    <property type="entry name" value="ARGINYL-TRNA SYNTHETASE"/>
    <property type="match status" value="1"/>
</dbReference>
<evidence type="ECO:0000256" key="4">
    <source>
        <dbReference type="ARBA" id="ARBA00022598"/>
    </source>
</evidence>
<keyword evidence="7 10" id="KW-0648">Protein biosynthesis</keyword>
<evidence type="ECO:0000256" key="1">
    <source>
        <dbReference type="ARBA" id="ARBA00004496"/>
    </source>
</evidence>
<protein>
    <recommendedName>
        <fullName evidence="10">Arginine--tRNA ligase</fullName>
        <ecNumber evidence="10">6.1.1.19</ecNumber>
    </recommendedName>
    <alternativeName>
        <fullName evidence="10">Arginyl-tRNA synthetase</fullName>
        <shortName evidence="10">ArgRS</shortName>
    </alternativeName>
</protein>
<dbReference type="InterPro" id="IPR001278">
    <property type="entry name" value="Arg-tRNA-ligase"/>
</dbReference>
<dbReference type="RefSeq" id="WP_156608215.1">
    <property type="nucleotide sequence ID" value="NZ_WPCU01000004.1"/>
</dbReference>
<dbReference type="PANTHER" id="PTHR11956:SF5">
    <property type="entry name" value="ARGININE--TRNA LIGASE, CYTOPLASMIC"/>
    <property type="match status" value="1"/>
</dbReference>
<dbReference type="CDD" id="cd00671">
    <property type="entry name" value="ArgRS_core"/>
    <property type="match status" value="1"/>
</dbReference>
<dbReference type="SMART" id="SM01016">
    <property type="entry name" value="Arg_tRNA_synt_N"/>
    <property type="match status" value="1"/>
</dbReference>
<reference evidence="14 15" key="1">
    <citation type="submission" date="2019-12" db="EMBL/GenBank/DDBJ databases">
        <title>Auraticoccus cholistani sp. nov., an actinomycete isolated from soil of Cholistan desert.</title>
        <authorList>
            <person name="Cheema M.T."/>
        </authorList>
    </citation>
    <scope>NUCLEOTIDE SEQUENCE [LARGE SCALE GENOMIC DNA]</scope>
    <source>
        <strain evidence="14 15">F435</strain>
    </source>
</reference>
<dbReference type="GO" id="GO:0005737">
    <property type="term" value="C:cytoplasm"/>
    <property type="evidence" value="ECO:0007669"/>
    <property type="project" value="UniProtKB-SubCell"/>
</dbReference>
<keyword evidence="6 10" id="KW-0067">ATP-binding</keyword>
<feature type="domain" description="DALR anticodon binding" evidence="12">
    <location>
        <begin position="428"/>
        <end position="544"/>
    </location>
</feature>
<comment type="caution">
    <text evidence="14">The sequence shown here is derived from an EMBL/GenBank/DDBJ whole genome shotgun (WGS) entry which is preliminary data.</text>
</comment>
<dbReference type="InterPro" id="IPR035684">
    <property type="entry name" value="ArgRS_core"/>
</dbReference>
<dbReference type="GO" id="GO:0006420">
    <property type="term" value="P:arginyl-tRNA aminoacylation"/>
    <property type="evidence" value="ECO:0007669"/>
    <property type="project" value="UniProtKB-UniRule"/>
</dbReference>
<dbReference type="Pfam" id="PF03485">
    <property type="entry name" value="Arg_tRNA_synt_N"/>
    <property type="match status" value="1"/>
</dbReference>
<dbReference type="FunFam" id="1.10.730.10:FF:000008">
    <property type="entry name" value="Arginine--tRNA ligase"/>
    <property type="match status" value="1"/>
</dbReference>
<feature type="domain" description="Arginyl tRNA synthetase N-terminal" evidence="13">
    <location>
        <begin position="2"/>
        <end position="81"/>
    </location>
</feature>
<evidence type="ECO:0000256" key="9">
    <source>
        <dbReference type="ARBA" id="ARBA00049339"/>
    </source>
</evidence>
<evidence type="ECO:0000256" key="7">
    <source>
        <dbReference type="ARBA" id="ARBA00022917"/>
    </source>
</evidence>
<dbReference type="Gene3D" id="3.30.1360.70">
    <property type="entry name" value="Arginyl tRNA synthetase N-terminal domain"/>
    <property type="match status" value="1"/>
</dbReference>
<evidence type="ECO:0000313" key="14">
    <source>
        <dbReference type="EMBL" id="MVA75232.1"/>
    </source>
</evidence>
<keyword evidence="15" id="KW-1185">Reference proteome</keyword>
<evidence type="ECO:0000256" key="5">
    <source>
        <dbReference type="ARBA" id="ARBA00022741"/>
    </source>
</evidence>
<proteinExistence type="inferred from homology"/>
<dbReference type="FunFam" id="3.40.50.620:FF:000116">
    <property type="entry name" value="Arginine--tRNA ligase"/>
    <property type="match status" value="1"/>
</dbReference>
<dbReference type="EMBL" id="WPCU01000004">
    <property type="protein sequence ID" value="MVA75232.1"/>
    <property type="molecule type" value="Genomic_DNA"/>
</dbReference>
<dbReference type="Gene3D" id="3.40.50.620">
    <property type="entry name" value="HUPs"/>
    <property type="match status" value="1"/>
</dbReference>
<dbReference type="Proteomes" id="UP000435304">
    <property type="component" value="Unassembled WGS sequence"/>
</dbReference>
<dbReference type="SMART" id="SM00836">
    <property type="entry name" value="DALR_1"/>
    <property type="match status" value="1"/>
</dbReference>
<evidence type="ECO:0000259" key="13">
    <source>
        <dbReference type="SMART" id="SM01016"/>
    </source>
</evidence>
<dbReference type="InterPro" id="IPR009080">
    <property type="entry name" value="tRNAsynth_Ia_anticodon-bd"/>
</dbReference>
<dbReference type="SUPFAM" id="SSF55190">
    <property type="entry name" value="Arginyl-tRNA synthetase (ArgRS), N-terminal 'additional' domain"/>
    <property type="match status" value="1"/>
</dbReference>
<dbReference type="Gene3D" id="1.10.730.10">
    <property type="entry name" value="Isoleucyl-tRNA Synthetase, Domain 1"/>
    <property type="match status" value="1"/>
</dbReference>
<name>A0A6A9UUA3_9ACTN</name>
<keyword evidence="3 10" id="KW-0963">Cytoplasm</keyword>
<evidence type="ECO:0000256" key="10">
    <source>
        <dbReference type="HAMAP-Rule" id="MF_00123"/>
    </source>
</evidence>
<dbReference type="GO" id="GO:0005524">
    <property type="term" value="F:ATP binding"/>
    <property type="evidence" value="ECO:0007669"/>
    <property type="project" value="UniProtKB-UniRule"/>
</dbReference>
<organism evidence="14 15">
    <name type="scientific">Auraticoccus cholistanensis</name>
    <dbReference type="NCBI Taxonomy" id="2656650"/>
    <lineage>
        <taxon>Bacteria</taxon>
        <taxon>Bacillati</taxon>
        <taxon>Actinomycetota</taxon>
        <taxon>Actinomycetes</taxon>
        <taxon>Propionibacteriales</taxon>
        <taxon>Propionibacteriaceae</taxon>
        <taxon>Auraticoccus</taxon>
    </lineage>
</organism>
<evidence type="ECO:0000259" key="12">
    <source>
        <dbReference type="SMART" id="SM00836"/>
    </source>
</evidence>
<dbReference type="SUPFAM" id="SSF47323">
    <property type="entry name" value="Anticodon-binding domain of a subclass of class I aminoacyl-tRNA synthetases"/>
    <property type="match status" value="1"/>
</dbReference>
<keyword evidence="8 10" id="KW-0030">Aminoacyl-tRNA synthetase</keyword>
<dbReference type="InterPro" id="IPR036695">
    <property type="entry name" value="Arg-tRNA-synth_N_sf"/>
</dbReference>
<evidence type="ECO:0000313" key="15">
    <source>
        <dbReference type="Proteomes" id="UP000435304"/>
    </source>
</evidence>
<dbReference type="PROSITE" id="PS00178">
    <property type="entry name" value="AA_TRNA_LIGASE_I"/>
    <property type="match status" value="1"/>
</dbReference>
<dbReference type="NCBIfam" id="TIGR00456">
    <property type="entry name" value="argS"/>
    <property type="match status" value="1"/>
</dbReference>
<dbReference type="CDD" id="cd07956">
    <property type="entry name" value="Anticodon_Ia_Arg"/>
    <property type="match status" value="1"/>
</dbReference>
<keyword evidence="4 10" id="KW-0436">Ligase</keyword>
<dbReference type="AlphaFoldDB" id="A0A6A9UUA3"/>
<comment type="subcellular location">
    <subcellularLocation>
        <location evidence="1 10">Cytoplasm</location>
    </subcellularLocation>
</comment>
<sequence length="544" mass="59001">MSSLPQALSRRIEAVTGIDPELRPATKPQFGHFQSNVALRLAKTEGRPPREVAQRVVEQADLGDLCEPPEVAGPGFINLRLRTDVLARAATEVLTDPASGVPGGGGETVVIDYSAPNVAKQMHVGHLRSTIIGDCLTRVLRALGHTVVPQNHIGDWGRQFGMLVEQILAEGLDVAGLDLAGAEELYRRANAHFAADEAFADASRQRVVLLQSGDEQTLAIWRQLIDISLAGFRAAYERLGVLLTDADLAGESTYNDDLPAVVAELEESGAAVVDDGALVVFVEGFNAPMIVRKRDGGFGYSATDLAALRHRVRDLHADRILYVVGAEQTFHFNQVFAVARKAGFLPAEVRAEHVGYGMVLGSDGKRLRTRDGGTMKLADLLDAAEERAARPIALAAVKYADLSNSLVKDYVFDLDRMVQTTGDTGPYLQYAHARLCQLLRRAEAEGHPVSPSVTRLDEPAEQTLALLLTRFGEVVVEVGTSLQPHRLCSYLYELSGALSVFYEQCPVLKSEEDVRASRLALCTAVRDVLARGLDLLGIEAPERM</sequence>
<dbReference type="SUPFAM" id="SSF52374">
    <property type="entry name" value="Nucleotidylyl transferase"/>
    <property type="match status" value="1"/>
</dbReference>
<dbReference type="InterPro" id="IPR008909">
    <property type="entry name" value="DALR_anticod-bd"/>
</dbReference>
<dbReference type="PRINTS" id="PR01038">
    <property type="entry name" value="TRNASYNTHARG"/>
</dbReference>
<comment type="subunit">
    <text evidence="10">Monomer.</text>
</comment>
<evidence type="ECO:0000256" key="8">
    <source>
        <dbReference type="ARBA" id="ARBA00023146"/>
    </source>
</evidence>
<dbReference type="EC" id="6.1.1.19" evidence="10"/>
<feature type="short sequence motif" description="'HIGH' region" evidence="10">
    <location>
        <begin position="116"/>
        <end position="126"/>
    </location>
</feature>
<comment type="catalytic activity">
    <reaction evidence="9 10">
        <text>tRNA(Arg) + L-arginine + ATP = L-arginyl-tRNA(Arg) + AMP + diphosphate</text>
        <dbReference type="Rhea" id="RHEA:20301"/>
        <dbReference type="Rhea" id="RHEA-COMP:9658"/>
        <dbReference type="Rhea" id="RHEA-COMP:9673"/>
        <dbReference type="ChEBI" id="CHEBI:30616"/>
        <dbReference type="ChEBI" id="CHEBI:32682"/>
        <dbReference type="ChEBI" id="CHEBI:33019"/>
        <dbReference type="ChEBI" id="CHEBI:78442"/>
        <dbReference type="ChEBI" id="CHEBI:78513"/>
        <dbReference type="ChEBI" id="CHEBI:456215"/>
        <dbReference type="EC" id="6.1.1.19"/>
    </reaction>
</comment>
<evidence type="ECO:0000256" key="2">
    <source>
        <dbReference type="ARBA" id="ARBA00005594"/>
    </source>
</evidence>
<dbReference type="GO" id="GO:0004814">
    <property type="term" value="F:arginine-tRNA ligase activity"/>
    <property type="evidence" value="ECO:0007669"/>
    <property type="project" value="UniProtKB-UniRule"/>
</dbReference>
<dbReference type="InterPro" id="IPR001412">
    <property type="entry name" value="aa-tRNA-synth_I_CS"/>
</dbReference>
<dbReference type="HAMAP" id="MF_00123">
    <property type="entry name" value="Arg_tRNA_synth"/>
    <property type="match status" value="1"/>
</dbReference>
<dbReference type="Pfam" id="PF05746">
    <property type="entry name" value="DALR_1"/>
    <property type="match status" value="1"/>
</dbReference>
<dbReference type="InterPro" id="IPR014729">
    <property type="entry name" value="Rossmann-like_a/b/a_fold"/>
</dbReference>
<dbReference type="Pfam" id="PF00750">
    <property type="entry name" value="tRNA-synt_1d"/>
    <property type="match status" value="1"/>
</dbReference>
<comment type="similarity">
    <text evidence="2 10 11">Belongs to the class-I aminoacyl-tRNA synthetase family.</text>
</comment>
<accession>A0A6A9UUA3</accession>
<evidence type="ECO:0000256" key="3">
    <source>
        <dbReference type="ARBA" id="ARBA00022490"/>
    </source>
</evidence>
<evidence type="ECO:0000256" key="6">
    <source>
        <dbReference type="ARBA" id="ARBA00022840"/>
    </source>
</evidence>